<sequence length="780" mass="90316">METILTPPAPFCFDQNTTNITTGALSENWNKWSNGFKIYFEACELSKKSSTIQVNILLHIIGEQCRDLYAQFNTKCTTVDEILEKFKNYFQQKKNLTVERHKFFIRNQDENESIEQYVYELKKLAMTCEFGDLCNSLIKDRLVCGILNNGIRERLLREADLTLEKAVNICQAVVVSKMYSEKICTEHRNTVSKINNYDSNQEDVCKIESRRNRNGHRVQYTSSAVRGSGRGGFVGRAGHTTNNVPRALVPGGANSYRGRTVSSYENINCNKCGMQHPRNSCPAYGKQCGRCTRMNHFSRMCNVFRIVDSDEKASNNIDNDLQSDITEAIRSLTVKNELTDSHFIALQKETELDKDLQKLKQYIVKGWPFDKCRVELNIKPYWNYRHELSEACGLLWRGNRIIIPKNLRREMLTKLHFAHLGFEKCLLRAKELLFWPELNNQLRNLIDNCQTCLTFRKNNSKEELRPHEIPSEPWVKVGMDLFYFNGINYLLIVDYHSKFIETIELVSTLSDSIIKHLKNTFSRLGIPQIVVSDCGPQFISNEFRKFAREWCFNHVTTSPRYPQSNGQSERAVQIVKNIMKKSMHSKSDYRLALLEYLNTPISENLPSPAEILQSRKLRSILPVVRCLHPSSGLIKRELIRRQRIYKQYYDRNAKKLATLSVGQPVKIKDQNNNKWISGTITKQLRERSYEIKLSSGNIIVRNRRHMIADSLQKHRKTNVNSYDSYADYDDVCPTETHTTLNSAPGVDTSVPCNNGINADCDRYYVTRFGRTVRPPDRWGY</sequence>
<reference evidence="3 4" key="1">
    <citation type="submission" date="2020-04" db="EMBL/GenBank/DDBJ databases">
        <authorList>
            <person name="Wallbank WR R."/>
            <person name="Pardo Diaz C."/>
            <person name="Kozak K."/>
            <person name="Martin S."/>
            <person name="Jiggins C."/>
            <person name="Moest M."/>
            <person name="Warren A I."/>
            <person name="Byers J.R.P. K."/>
            <person name="Montejo-Kovacevich G."/>
            <person name="Yen C E."/>
        </authorList>
    </citation>
    <scope>NUCLEOTIDE SEQUENCE [LARGE SCALE GENOMIC DNA]</scope>
</reference>
<protein>
    <recommendedName>
        <fullName evidence="1">RNA-directed DNA polymerase</fullName>
        <ecNumber evidence="1">2.7.7.49</ecNumber>
    </recommendedName>
</protein>
<evidence type="ECO:0000256" key="1">
    <source>
        <dbReference type="ARBA" id="ARBA00012493"/>
    </source>
</evidence>
<dbReference type="PANTHER" id="PTHR37984:SF8">
    <property type="entry name" value="CCHC-TYPE DOMAIN-CONTAINING PROTEIN"/>
    <property type="match status" value="1"/>
</dbReference>
<dbReference type="InterPro" id="IPR036397">
    <property type="entry name" value="RNaseH_sf"/>
</dbReference>
<organism evidence="3 4">
    <name type="scientific">Arctia plantaginis</name>
    <name type="common">Wood tiger moth</name>
    <name type="synonym">Phalaena plantaginis</name>
    <dbReference type="NCBI Taxonomy" id="874455"/>
    <lineage>
        <taxon>Eukaryota</taxon>
        <taxon>Metazoa</taxon>
        <taxon>Ecdysozoa</taxon>
        <taxon>Arthropoda</taxon>
        <taxon>Hexapoda</taxon>
        <taxon>Insecta</taxon>
        <taxon>Pterygota</taxon>
        <taxon>Neoptera</taxon>
        <taxon>Endopterygota</taxon>
        <taxon>Lepidoptera</taxon>
        <taxon>Glossata</taxon>
        <taxon>Ditrysia</taxon>
        <taxon>Noctuoidea</taxon>
        <taxon>Erebidae</taxon>
        <taxon>Arctiinae</taxon>
        <taxon>Arctia</taxon>
    </lineage>
</organism>
<dbReference type="FunFam" id="1.10.340.70:FF:000003">
    <property type="entry name" value="Protein CBG25708"/>
    <property type="match status" value="1"/>
</dbReference>
<dbReference type="EMBL" id="CADEBC010000733">
    <property type="protein sequence ID" value="CAB3260284.1"/>
    <property type="molecule type" value="Genomic_DNA"/>
</dbReference>
<proteinExistence type="predicted"/>
<evidence type="ECO:0000313" key="4">
    <source>
        <dbReference type="Proteomes" id="UP000494106"/>
    </source>
</evidence>
<dbReference type="FunFam" id="3.30.420.10:FF:000063">
    <property type="entry name" value="Retrovirus-related Pol polyprotein from transposon 297-like Protein"/>
    <property type="match status" value="1"/>
</dbReference>
<dbReference type="GO" id="GO:0003676">
    <property type="term" value="F:nucleic acid binding"/>
    <property type="evidence" value="ECO:0007669"/>
    <property type="project" value="InterPro"/>
</dbReference>
<evidence type="ECO:0000259" key="2">
    <source>
        <dbReference type="PROSITE" id="PS50994"/>
    </source>
</evidence>
<dbReference type="PANTHER" id="PTHR37984">
    <property type="entry name" value="PROTEIN CBG26694"/>
    <property type="match status" value="1"/>
</dbReference>
<evidence type="ECO:0000313" key="3">
    <source>
        <dbReference type="EMBL" id="CAB3260284.1"/>
    </source>
</evidence>
<dbReference type="Pfam" id="PF00665">
    <property type="entry name" value="rve"/>
    <property type="match status" value="1"/>
</dbReference>
<keyword evidence="4" id="KW-1185">Reference proteome</keyword>
<dbReference type="PROSITE" id="PS50994">
    <property type="entry name" value="INTEGRASE"/>
    <property type="match status" value="1"/>
</dbReference>
<dbReference type="GO" id="GO:0015074">
    <property type="term" value="P:DNA integration"/>
    <property type="evidence" value="ECO:0007669"/>
    <property type="project" value="InterPro"/>
</dbReference>
<dbReference type="InterPro" id="IPR041588">
    <property type="entry name" value="Integrase_H2C2"/>
</dbReference>
<feature type="domain" description="Integrase catalytic" evidence="2">
    <location>
        <begin position="469"/>
        <end position="643"/>
    </location>
</feature>
<dbReference type="SUPFAM" id="SSF53098">
    <property type="entry name" value="Ribonuclease H-like"/>
    <property type="match status" value="1"/>
</dbReference>
<dbReference type="Gene3D" id="1.10.340.70">
    <property type="match status" value="1"/>
</dbReference>
<dbReference type="EC" id="2.7.7.49" evidence="1"/>
<dbReference type="GO" id="GO:0003964">
    <property type="term" value="F:RNA-directed DNA polymerase activity"/>
    <property type="evidence" value="ECO:0007669"/>
    <property type="project" value="UniProtKB-EC"/>
</dbReference>
<name>A0A8S1BKJ7_ARCPL</name>
<dbReference type="Pfam" id="PF17921">
    <property type="entry name" value="Integrase_H2C2"/>
    <property type="match status" value="1"/>
</dbReference>
<dbReference type="OrthoDB" id="2286242at2759"/>
<accession>A0A8S1BKJ7</accession>
<dbReference type="AlphaFoldDB" id="A0A8S1BKJ7"/>
<comment type="caution">
    <text evidence="3">The sequence shown here is derived from an EMBL/GenBank/DDBJ whole genome shotgun (WGS) entry which is preliminary data.</text>
</comment>
<dbReference type="InterPro" id="IPR001584">
    <property type="entry name" value="Integrase_cat-core"/>
</dbReference>
<dbReference type="Gene3D" id="3.30.420.10">
    <property type="entry name" value="Ribonuclease H-like superfamily/Ribonuclease H"/>
    <property type="match status" value="1"/>
</dbReference>
<gene>
    <name evidence="3" type="ORF">APLA_LOCUS17369</name>
</gene>
<dbReference type="InterPro" id="IPR012337">
    <property type="entry name" value="RNaseH-like_sf"/>
</dbReference>
<dbReference type="Proteomes" id="UP000494106">
    <property type="component" value="Unassembled WGS sequence"/>
</dbReference>
<dbReference type="InterPro" id="IPR050951">
    <property type="entry name" value="Retrovirus_Pol_polyprotein"/>
</dbReference>